<protein>
    <recommendedName>
        <fullName evidence="1">N-acetyltransferase domain-containing protein</fullName>
    </recommendedName>
</protein>
<evidence type="ECO:0000259" key="1">
    <source>
        <dbReference type="PROSITE" id="PS51186"/>
    </source>
</evidence>
<dbReference type="InterPro" id="IPR000182">
    <property type="entry name" value="GNAT_dom"/>
</dbReference>
<dbReference type="eggNOG" id="ENOG502S8FT">
    <property type="taxonomic scope" value="Eukaryota"/>
</dbReference>
<dbReference type="GO" id="GO:0016747">
    <property type="term" value="F:acyltransferase activity, transferring groups other than amino-acyl groups"/>
    <property type="evidence" value="ECO:0007669"/>
    <property type="project" value="InterPro"/>
</dbReference>
<dbReference type="AlphaFoldDB" id="A0A177ANN7"/>
<dbReference type="InterPro" id="IPR016181">
    <property type="entry name" value="Acyl_CoA_acyltransferase"/>
</dbReference>
<dbReference type="SUPFAM" id="SSF55729">
    <property type="entry name" value="Acyl-CoA N-acyltransferases (Nat)"/>
    <property type="match status" value="1"/>
</dbReference>
<reference evidence="2" key="1">
    <citation type="submission" date="2016-03" db="EMBL/GenBank/DDBJ databases">
        <title>Updated assembly of Pseudogymnoascus destructans, the fungus causing white-nose syndrome of bats.</title>
        <authorList>
            <person name="Palmer J.M."/>
            <person name="Drees K.P."/>
            <person name="Foster J.T."/>
            <person name="Lindner D.L."/>
        </authorList>
    </citation>
    <scope>NUCLEOTIDE SEQUENCE [LARGE SCALE GENOMIC DNA]</scope>
    <source>
        <strain evidence="2">20631-21</strain>
    </source>
</reference>
<dbReference type="OrthoDB" id="329272at2759"/>
<dbReference type="RefSeq" id="XP_024328055.1">
    <property type="nucleotide sequence ID" value="XM_024464563.1"/>
</dbReference>
<dbReference type="EMBL" id="KV441387">
    <property type="protein sequence ID" value="OAF62784.1"/>
    <property type="molecule type" value="Genomic_DNA"/>
</dbReference>
<dbReference type="GO" id="GO:0006048">
    <property type="term" value="P:UDP-N-acetylglucosamine biosynthetic process"/>
    <property type="evidence" value="ECO:0007669"/>
    <property type="project" value="UniProtKB-UniPathway"/>
</dbReference>
<accession>A0A177ANN7</accession>
<feature type="domain" description="N-acetyltransferase" evidence="1">
    <location>
        <begin position="70"/>
        <end position="237"/>
    </location>
</feature>
<gene>
    <name evidence="2" type="ORF">VC83_00876</name>
</gene>
<proteinExistence type="predicted"/>
<sequence length="242" mass="26947">MSSSDIQITLQRPLNLDKYDRSVPAAHQAHNIPKSFLDCMAVREEVFVKGQNIPLLLEGDSDDCRSYHWVAYASADDGTRFRVGNLRLVPFPHEAHPLPGSSFDLPENVTGNELIAEPKPWIVDRATTFHDGREAYVKLGRVAVIEEYRGKGIAGQLVRSAIAWTKENPTAFDVSGAVDESGAELTEAMTAWKGLICIHAQEYVAKIWAKWGFKEDEKMGRWTEAGIPHVGMFMRVDLPSAP</sequence>
<dbReference type="PROSITE" id="PS51186">
    <property type="entry name" value="GNAT"/>
    <property type="match status" value="1"/>
</dbReference>
<dbReference type="VEuPathDB" id="FungiDB:GMDG_00031"/>
<dbReference type="UniPathway" id="UPA00113">
    <property type="reaction ID" value="UER00529"/>
</dbReference>
<evidence type="ECO:0000313" key="2">
    <source>
        <dbReference type="EMBL" id="OAF62784.1"/>
    </source>
</evidence>
<dbReference type="Proteomes" id="UP000077154">
    <property type="component" value="Unassembled WGS sequence"/>
</dbReference>
<name>A0A177ANN7_9PEZI</name>
<dbReference type="Gene3D" id="3.40.630.30">
    <property type="match status" value="1"/>
</dbReference>
<dbReference type="CDD" id="cd04301">
    <property type="entry name" value="NAT_SF"/>
    <property type="match status" value="1"/>
</dbReference>
<dbReference type="Pfam" id="PF00583">
    <property type="entry name" value="Acetyltransf_1"/>
    <property type="match status" value="1"/>
</dbReference>
<organism evidence="2">
    <name type="scientific">Pseudogymnoascus destructans</name>
    <dbReference type="NCBI Taxonomy" id="655981"/>
    <lineage>
        <taxon>Eukaryota</taxon>
        <taxon>Fungi</taxon>
        <taxon>Dikarya</taxon>
        <taxon>Ascomycota</taxon>
        <taxon>Pezizomycotina</taxon>
        <taxon>Leotiomycetes</taxon>
        <taxon>Thelebolales</taxon>
        <taxon>Thelebolaceae</taxon>
        <taxon>Pseudogymnoascus</taxon>
    </lineage>
</organism>
<dbReference type="GeneID" id="36283969"/>